<evidence type="ECO:0000259" key="5">
    <source>
        <dbReference type="PROSITE" id="PS51471"/>
    </source>
</evidence>
<comment type="caution">
    <text evidence="6">The sequence shown here is derived from an EMBL/GenBank/DDBJ whole genome shotgun (WGS) entry which is preliminary data.</text>
</comment>
<dbReference type="InterPro" id="IPR044861">
    <property type="entry name" value="IPNS-like_FE2OG_OXY"/>
</dbReference>
<protein>
    <recommendedName>
        <fullName evidence="5">Fe2OG dioxygenase domain-containing protein</fullName>
    </recommendedName>
</protein>
<evidence type="ECO:0000256" key="3">
    <source>
        <dbReference type="ARBA" id="ARBA00023002"/>
    </source>
</evidence>
<dbReference type="InterPro" id="IPR027443">
    <property type="entry name" value="IPNS-like_sf"/>
</dbReference>
<evidence type="ECO:0000256" key="4">
    <source>
        <dbReference type="ARBA" id="ARBA00023004"/>
    </source>
</evidence>
<name>A0A0F9X2P0_9ZZZZ</name>
<dbReference type="Gene3D" id="2.60.120.330">
    <property type="entry name" value="B-lactam Antibiotic, Isopenicillin N Synthase, Chain"/>
    <property type="match status" value="1"/>
</dbReference>
<comment type="similarity">
    <text evidence="1">Belongs to the iron/ascorbate-dependent oxidoreductase family.</text>
</comment>
<dbReference type="PRINTS" id="PR00682">
    <property type="entry name" value="IPNSYNTHASE"/>
</dbReference>
<proteinExistence type="inferred from homology"/>
<dbReference type="PANTHER" id="PTHR10209:SF881">
    <property type="entry name" value="FI07970P-RELATED"/>
    <property type="match status" value="1"/>
</dbReference>
<accession>A0A0F9X2P0</accession>
<keyword evidence="2" id="KW-0479">Metal-binding</keyword>
<dbReference type="AlphaFoldDB" id="A0A0F9X2P0"/>
<dbReference type="Pfam" id="PF14226">
    <property type="entry name" value="DIOX_N"/>
    <property type="match status" value="1"/>
</dbReference>
<evidence type="ECO:0000256" key="1">
    <source>
        <dbReference type="ARBA" id="ARBA00008056"/>
    </source>
</evidence>
<dbReference type="GO" id="GO:0046872">
    <property type="term" value="F:metal ion binding"/>
    <property type="evidence" value="ECO:0007669"/>
    <property type="project" value="UniProtKB-KW"/>
</dbReference>
<dbReference type="PANTHER" id="PTHR10209">
    <property type="entry name" value="OXIDOREDUCTASE, 2OG-FE II OXYGENASE FAMILY PROTEIN"/>
    <property type="match status" value="1"/>
</dbReference>
<keyword evidence="4" id="KW-0408">Iron</keyword>
<feature type="domain" description="Fe2OG dioxygenase" evidence="5">
    <location>
        <begin position="181"/>
        <end position="280"/>
    </location>
</feature>
<dbReference type="InterPro" id="IPR026992">
    <property type="entry name" value="DIOX_N"/>
</dbReference>
<gene>
    <name evidence="6" type="ORF">LCGC14_0201600</name>
</gene>
<keyword evidence="3" id="KW-0560">Oxidoreductase</keyword>
<evidence type="ECO:0000313" key="6">
    <source>
        <dbReference type="EMBL" id="KKN93071.1"/>
    </source>
</evidence>
<organism evidence="6">
    <name type="scientific">marine sediment metagenome</name>
    <dbReference type="NCBI Taxonomy" id="412755"/>
    <lineage>
        <taxon>unclassified sequences</taxon>
        <taxon>metagenomes</taxon>
        <taxon>ecological metagenomes</taxon>
    </lineage>
</organism>
<dbReference type="PROSITE" id="PS51471">
    <property type="entry name" value="FE2OG_OXY"/>
    <property type="match status" value="1"/>
</dbReference>
<dbReference type="InterPro" id="IPR005123">
    <property type="entry name" value="Oxoglu/Fe-dep_dioxygenase_dom"/>
</dbReference>
<dbReference type="GO" id="GO:0016491">
    <property type="term" value="F:oxidoreductase activity"/>
    <property type="evidence" value="ECO:0007669"/>
    <property type="project" value="UniProtKB-KW"/>
</dbReference>
<reference evidence="6" key="1">
    <citation type="journal article" date="2015" name="Nature">
        <title>Complex archaea that bridge the gap between prokaryotes and eukaryotes.</title>
        <authorList>
            <person name="Spang A."/>
            <person name="Saw J.H."/>
            <person name="Jorgensen S.L."/>
            <person name="Zaremba-Niedzwiedzka K."/>
            <person name="Martijn J."/>
            <person name="Lind A.E."/>
            <person name="van Eijk R."/>
            <person name="Schleper C."/>
            <person name="Guy L."/>
            <person name="Ettema T.J."/>
        </authorList>
    </citation>
    <scope>NUCLEOTIDE SEQUENCE</scope>
</reference>
<dbReference type="Pfam" id="PF03171">
    <property type="entry name" value="2OG-FeII_Oxy"/>
    <property type="match status" value="1"/>
</dbReference>
<dbReference type="EMBL" id="LAZR01000089">
    <property type="protein sequence ID" value="KKN93071.1"/>
    <property type="molecule type" value="Genomic_DNA"/>
</dbReference>
<dbReference type="SUPFAM" id="SSF51197">
    <property type="entry name" value="Clavaminate synthase-like"/>
    <property type="match status" value="1"/>
</dbReference>
<evidence type="ECO:0000256" key="2">
    <source>
        <dbReference type="ARBA" id="ARBA00022723"/>
    </source>
</evidence>
<sequence length="353" mass="38778">MASRQPSAATPHTAFKRLPVVDVSGLASSAAAERQAAARVLGEAARQAGFLYVTGHGIEPRLIERLIARTRQYFAQPLEQKMRDYIGNSTNHSGYVPEGEEQFYPGVIDHKEAYDIGYDYRSAEGRRPMLGPNQWADMPGFQEDIKAYYEAALALGNRLFRGFALALGLPEDAFSRHLTTPPSQLRLIHYPLSSNVTADRPGVGAHTDYECFTILLPTAPGLEVLNGAGEWIDVPVLEGAFVINIGDMLEVLSNGTYVATSHRVRKVAEERYSFPLFCTCDYDTLIEPIKSLLSEANPPRYQPIRCGDHLFAQTAQTFGYLKKRIEAGDVALPEGARGLSSFGHQAATTGERA</sequence>